<dbReference type="EMBL" id="CAJNRG010000304">
    <property type="protein sequence ID" value="CAF1993562.1"/>
    <property type="molecule type" value="Genomic_DNA"/>
</dbReference>
<dbReference type="Proteomes" id="UP000663887">
    <property type="component" value="Unassembled WGS sequence"/>
</dbReference>
<sequence length="225" mass="27116">MRMFRKFKKLVGIDTRTHAHTSNRKHRKRDEVPPAYFEYDPLPQKFFGAVNMTREDDAYDAIPSFAHKSQFKNKKNRRDEDFDENFVKLNQSRPKSCEKPFSRTARDGSCEDFHDDLPGTPIKFRRRNLSHDLLQPRSSIPFHDQQHSLPGSPEMIRHFQYRQQLEDMIRQQQQQQQQDMMMGRPMQFYPQVQQQLFYPMMNPNANTHGWFTMPQQQQQPIYPFF</sequence>
<evidence type="ECO:0000313" key="1">
    <source>
        <dbReference type="EMBL" id="CAF1993562.1"/>
    </source>
</evidence>
<organism evidence="1 2">
    <name type="scientific">Rotaria magnacalcarata</name>
    <dbReference type="NCBI Taxonomy" id="392030"/>
    <lineage>
        <taxon>Eukaryota</taxon>
        <taxon>Metazoa</taxon>
        <taxon>Spiralia</taxon>
        <taxon>Gnathifera</taxon>
        <taxon>Rotifera</taxon>
        <taxon>Eurotatoria</taxon>
        <taxon>Bdelloidea</taxon>
        <taxon>Philodinida</taxon>
        <taxon>Philodinidae</taxon>
        <taxon>Rotaria</taxon>
    </lineage>
</organism>
<accession>A0A816MEA0</accession>
<name>A0A816MEA0_9BILA</name>
<proteinExistence type="predicted"/>
<evidence type="ECO:0000313" key="2">
    <source>
        <dbReference type="Proteomes" id="UP000663887"/>
    </source>
</evidence>
<reference evidence="1" key="1">
    <citation type="submission" date="2021-02" db="EMBL/GenBank/DDBJ databases">
        <authorList>
            <person name="Nowell W R."/>
        </authorList>
    </citation>
    <scope>NUCLEOTIDE SEQUENCE</scope>
</reference>
<comment type="caution">
    <text evidence="1">The sequence shown here is derived from an EMBL/GenBank/DDBJ whole genome shotgun (WGS) entry which is preliminary data.</text>
</comment>
<protein>
    <submittedName>
        <fullName evidence="1">Uncharacterized protein</fullName>
    </submittedName>
</protein>
<dbReference type="AlphaFoldDB" id="A0A816MEA0"/>
<gene>
    <name evidence="1" type="ORF">XDN619_LOCUS2979</name>
</gene>